<keyword evidence="3" id="KW-1185">Reference proteome</keyword>
<feature type="compositionally biased region" description="Basic residues" evidence="1">
    <location>
        <begin position="113"/>
        <end position="128"/>
    </location>
</feature>
<proteinExistence type="predicted"/>
<dbReference type="EMBL" id="CAQQ02124549">
    <property type="status" value="NOT_ANNOTATED_CDS"/>
    <property type="molecule type" value="Genomic_DNA"/>
</dbReference>
<reference evidence="2" key="2">
    <citation type="submission" date="2015-06" db="UniProtKB">
        <authorList>
            <consortium name="EnsemblMetazoa"/>
        </authorList>
    </citation>
    <scope>IDENTIFICATION</scope>
</reference>
<evidence type="ECO:0000313" key="2">
    <source>
        <dbReference type="EnsemblMetazoa" id="MESCA008931-PA"/>
    </source>
</evidence>
<dbReference type="Proteomes" id="UP000015102">
    <property type="component" value="Unassembled WGS sequence"/>
</dbReference>
<sequence length="160" mass="16687">MGAKASVPTSATTSAGGGQNPRTRTYSSSTEGGIVGGGVGSAGSGSGSNSNSSSGASATGFNLLRVLPSGLQQHTTPNQSQSDRQRARSLSSVPDLHNQQNNHLHHNQQNNNHNHHNHLHHQQSHNNHHHEDNNGGQSHSAGASGMLGLGGRMALRQHQR</sequence>
<evidence type="ECO:0000313" key="3">
    <source>
        <dbReference type="Proteomes" id="UP000015102"/>
    </source>
</evidence>
<dbReference type="EnsemblMetazoa" id="MESCA008931-RA">
    <property type="protein sequence ID" value="MESCA008931-PA"/>
    <property type="gene ID" value="MESCA008931"/>
</dbReference>
<dbReference type="HOGENOM" id="CLU_1654141_0_0_1"/>
<protein>
    <submittedName>
        <fullName evidence="2">Uncharacterized protein</fullName>
    </submittedName>
</protein>
<evidence type="ECO:0000256" key="1">
    <source>
        <dbReference type="SAM" id="MobiDB-lite"/>
    </source>
</evidence>
<name>T1GYK1_MEGSC</name>
<feature type="compositionally biased region" description="Polar residues" evidence="1">
    <location>
        <begin position="70"/>
        <end position="92"/>
    </location>
</feature>
<dbReference type="STRING" id="36166.T1GYK1"/>
<feature type="region of interest" description="Disordered" evidence="1">
    <location>
        <begin position="1"/>
        <end position="147"/>
    </location>
</feature>
<feature type="compositionally biased region" description="Low complexity" evidence="1">
    <location>
        <begin position="47"/>
        <end position="60"/>
    </location>
</feature>
<feature type="compositionally biased region" description="Polar residues" evidence="1">
    <location>
        <begin position="7"/>
        <end position="26"/>
    </location>
</feature>
<feature type="compositionally biased region" description="Gly residues" evidence="1">
    <location>
        <begin position="33"/>
        <end position="46"/>
    </location>
</feature>
<dbReference type="AlphaFoldDB" id="T1GYK1"/>
<accession>T1GYK1</accession>
<organism evidence="2 3">
    <name type="scientific">Megaselia scalaris</name>
    <name type="common">Humpbacked fly</name>
    <name type="synonym">Phora scalaris</name>
    <dbReference type="NCBI Taxonomy" id="36166"/>
    <lineage>
        <taxon>Eukaryota</taxon>
        <taxon>Metazoa</taxon>
        <taxon>Ecdysozoa</taxon>
        <taxon>Arthropoda</taxon>
        <taxon>Hexapoda</taxon>
        <taxon>Insecta</taxon>
        <taxon>Pterygota</taxon>
        <taxon>Neoptera</taxon>
        <taxon>Endopterygota</taxon>
        <taxon>Diptera</taxon>
        <taxon>Brachycera</taxon>
        <taxon>Muscomorpha</taxon>
        <taxon>Platypezoidea</taxon>
        <taxon>Phoridae</taxon>
        <taxon>Megaseliini</taxon>
        <taxon>Megaselia</taxon>
    </lineage>
</organism>
<reference evidence="3" key="1">
    <citation type="submission" date="2013-02" db="EMBL/GenBank/DDBJ databases">
        <authorList>
            <person name="Hughes D."/>
        </authorList>
    </citation>
    <scope>NUCLEOTIDE SEQUENCE</scope>
    <source>
        <strain>Durham</strain>
        <strain evidence="3">NC isolate 2 -- Noor lab</strain>
    </source>
</reference>
<feature type="compositionally biased region" description="Low complexity" evidence="1">
    <location>
        <begin position="96"/>
        <end position="112"/>
    </location>
</feature>